<dbReference type="Gene3D" id="1.10.1200.10">
    <property type="entry name" value="ACP-like"/>
    <property type="match status" value="1"/>
</dbReference>
<dbReference type="SMART" id="SM01294">
    <property type="entry name" value="PKS_PP_betabranch"/>
    <property type="match status" value="1"/>
</dbReference>
<dbReference type="SUPFAM" id="SSF53901">
    <property type="entry name" value="Thiolase-like"/>
    <property type="match status" value="1"/>
</dbReference>
<dbReference type="CDD" id="cd00833">
    <property type="entry name" value="PKS"/>
    <property type="match status" value="1"/>
</dbReference>
<evidence type="ECO:0000256" key="2">
    <source>
        <dbReference type="ARBA" id="ARBA00022450"/>
    </source>
</evidence>
<dbReference type="InterPro" id="IPR020806">
    <property type="entry name" value="PKS_PP-bd"/>
</dbReference>
<dbReference type="SMART" id="SM00825">
    <property type="entry name" value="PKS_KS"/>
    <property type="match status" value="1"/>
</dbReference>
<evidence type="ECO:0000256" key="7">
    <source>
        <dbReference type="ARBA" id="ARBA00023315"/>
    </source>
</evidence>
<dbReference type="InterPro" id="IPR016039">
    <property type="entry name" value="Thiolase-like"/>
</dbReference>
<dbReference type="InterPro" id="IPR036299">
    <property type="entry name" value="Polyketide_synth_docking_sf"/>
</dbReference>
<reference evidence="11 12" key="2">
    <citation type="journal article" date="2011" name="Stand. Genomic Sci.">
        <title>Complete genome sequence of Tsukamurella paurometabola type strain (no. 33).</title>
        <authorList>
            <person name="Munk A.C."/>
            <person name="Lapidus A."/>
            <person name="Lucas S."/>
            <person name="Nolan M."/>
            <person name="Tice H."/>
            <person name="Cheng J.F."/>
            <person name="Del Rio T.G."/>
            <person name="Goodwin L."/>
            <person name="Pitluck S."/>
            <person name="Liolios K."/>
            <person name="Huntemann M."/>
            <person name="Ivanova N."/>
            <person name="Mavromatis K."/>
            <person name="Mikhailova N."/>
            <person name="Pati A."/>
            <person name="Chen A."/>
            <person name="Palaniappan K."/>
            <person name="Tapia R."/>
            <person name="Han C."/>
            <person name="Land M."/>
            <person name="Hauser L."/>
            <person name="Chang Y.J."/>
            <person name="Jeffries C.D."/>
            <person name="Brettin T."/>
            <person name="Yasawong M."/>
            <person name="Brambilla E.M."/>
            <person name="Rohde M."/>
            <person name="Sikorski J."/>
            <person name="Goker M."/>
            <person name="Detter J.C."/>
            <person name="Woyke T."/>
            <person name="Bristow J."/>
            <person name="Eisen J.A."/>
            <person name="Markowitz V."/>
            <person name="Hugenholtz P."/>
            <person name="Kyrpides N.C."/>
            <person name="Klenk H.P."/>
        </authorList>
    </citation>
    <scope>NUCLEOTIDE SEQUENCE [LARGE SCALE GENOMIC DNA]</scope>
    <source>
        <strain evidence="12">ATCC 8368 / DSM 20162 / CCUG 35730 / CIP 100753 / JCM 10117 / KCTC 9821 / NBRC 16120 / NCIMB 702349 / NCTC 13040</strain>
    </source>
</reference>
<dbReference type="InterPro" id="IPR015083">
    <property type="entry name" value="NorB/c/GfsB-D-like_docking"/>
</dbReference>
<dbReference type="PROSITE" id="PS50075">
    <property type="entry name" value="CARRIER"/>
    <property type="match status" value="1"/>
</dbReference>
<dbReference type="SUPFAM" id="SSF55048">
    <property type="entry name" value="Probable ACP-binding domain of malonyl-CoA ACP transacylase"/>
    <property type="match status" value="1"/>
</dbReference>
<evidence type="ECO:0000256" key="6">
    <source>
        <dbReference type="ARBA" id="ARBA00023268"/>
    </source>
</evidence>
<dbReference type="Gene3D" id="3.40.50.720">
    <property type="entry name" value="NAD(P)-binding Rossmann-like Domain"/>
    <property type="match status" value="1"/>
</dbReference>
<evidence type="ECO:0000313" key="11">
    <source>
        <dbReference type="EMBL" id="ADG80059.1"/>
    </source>
</evidence>
<evidence type="ECO:0000256" key="4">
    <source>
        <dbReference type="ARBA" id="ARBA00022679"/>
    </source>
</evidence>
<dbReference type="Gene3D" id="3.40.366.10">
    <property type="entry name" value="Malonyl-Coenzyme A Acyl Carrier Protein, domain 2"/>
    <property type="match status" value="1"/>
</dbReference>
<feature type="domain" description="Carrier" evidence="9">
    <location>
        <begin position="1442"/>
        <end position="1516"/>
    </location>
</feature>
<evidence type="ECO:0000256" key="8">
    <source>
        <dbReference type="SAM" id="MobiDB-lite"/>
    </source>
</evidence>
<gene>
    <name evidence="11" type="ordered locus">Tpau_3478</name>
</gene>
<dbReference type="GO" id="GO:0004312">
    <property type="term" value="F:fatty acid synthase activity"/>
    <property type="evidence" value="ECO:0007669"/>
    <property type="project" value="TreeGrafter"/>
</dbReference>
<evidence type="ECO:0000256" key="3">
    <source>
        <dbReference type="ARBA" id="ARBA00022553"/>
    </source>
</evidence>
<feature type="compositionally biased region" description="Basic and acidic residues" evidence="8">
    <location>
        <begin position="93"/>
        <end position="104"/>
    </location>
</feature>
<comment type="cofactor">
    <cofactor evidence="1">
        <name>pantetheine 4'-phosphate</name>
        <dbReference type="ChEBI" id="CHEBI:47942"/>
    </cofactor>
</comment>
<dbReference type="GO" id="GO:0033068">
    <property type="term" value="P:macrolide biosynthetic process"/>
    <property type="evidence" value="ECO:0007669"/>
    <property type="project" value="UniProtKB-ARBA"/>
</dbReference>
<dbReference type="Pfam" id="PF00550">
    <property type="entry name" value="PP-binding"/>
    <property type="match status" value="1"/>
</dbReference>
<dbReference type="GO" id="GO:0031177">
    <property type="term" value="F:phosphopantetheine binding"/>
    <property type="evidence" value="ECO:0007669"/>
    <property type="project" value="InterPro"/>
</dbReference>
<dbReference type="Pfam" id="PF00698">
    <property type="entry name" value="Acyl_transf_1"/>
    <property type="match status" value="1"/>
</dbReference>
<dbReference type="SUPFAM" id="SSF47336">
    <property type="entry name" value="ACP-like"/>
    <property type="match status" value="1"/>
</dbReference>
<keyword evidence="4 11" id="KW-0808">Transferase</keyword>
<reference evidence="12" key="1">
    <citation type="submission" date="2010-03" db="EMBL/GenBank/DDBJ databases">
        <title>The complete chromosome of Tsukamurella paurometabola DSM 20162.</title>
        <authorList>
            <consortium name="US DOE Joint Genome Institute (JGI-PGF)"/>
            <person name="Lucas S."/>
            <person name="Copeland A."/>
            <person name="Lapidus A."/>
            <person name="Glavina del Rio T."/>
            <person name="Dalin E."/>
            <person name="Tice H."/>
            <person name="Bruce D."/>
            <person name="Goodwin L."/>
            <person name="Pitluck S."/>
            <person name="Kyrpides N."/>
            <person name="Mavromatis K."/>
            <person name="Ivanova N."/>
            <person name="Mikhailova N."/>
            <person name="Munk A.C."/>
            <person name="Brettin T."/>
            <person name="Detter J.C."/>
            <person name="Tapia R."/>
            <person name="Han C."/>
            <person name="Larimer F."/>
            <person name="Land M."/>
            <person name="Hauser L."/>
            <person name="Markowitz V."/>
            <person name="Cheng J.-F."/>
            <person name="Hugenholtz P."/>
            <person name="Woyke T."/>
            <person name="Wu D."/>
            <person name="Jando M."/>
            <person name="Brambilla E."/>
            <person name="Klenk H.-P."/>
            <person name="Eisen J.A."/>
        </authorList>
    </citation>
    <scope>NUCLEOTIDE SEQUENCE [LARGE SCALE GENOMIC DNA]</scope>
    <source>
        <strain evidence="12">ATCC 8368 / DSM 20162 / CCUG 35730 / CIP 100753 / JCM 10117 / KCTC 9821 / NBRC 16120 / NCIMB 702349 / NCTC 13040</strain>
    </source>
</reference>
<dbReference type="FunFam" id="3.40.47.10:FF:000019">
    <property type="entry name" value="Polyketide synthase type I"/>
    <property type="match status" value="1"/>
</dbReference>
<dbReference type="SMART" id="SM00822">
    <property type="entry name" value="PKS_KR"/>
    <property type="match status" value="1"/>
</dbReference>
<organism evidence="11 12">
    <name type="scientific">Tsukamurella paurometabola (strain ATCC 8368 / DSM 20162 / CCUG 35730 / CIP 100753 / JCM 10117 / KCTC 9821 / NBRC 16120 / NCIMB 702349 / NCTC 13040)</name>
    <name type="common">Corynebacterium paurometabolum</name>
    <dbReference type="NCBI Taxonomy" id="521096"/>
    <lineage>
        <taxon>Bacteria</taxon>
        <taxon>Bacillati</taxon>
        <taxon>Actinomycetota</taxon>
        <taxon>Actinomycetes</taxon>
        <taxon>Mycobacteriales</taxon>
        <taxon>Tsukamurellaceae</taxon>
        <taxon>Tsukamurella</taxon>
    </lineage>
</organism>
<feature type="region of interest" description="Disordered" evidence="8">
    <location>
        <begin position="1519"/>
        <end position="1547"/>
    </location>
</feature>
<evidence type="ECO:0000256" key="1">
    <source>
        <dbReference type="ARBA" id="ARBA00001957"/>
    </source>
</evidence>
<evidence type="ECO:0000259" key="9">
    <source>
        <dbReference type="PROSITE" id="PS50075"/>
    </source>
</evidence>
<dbReference type="InterPro" id="IPR016035">
    <property type="entry name" value="Acyl_Trfase/lysoPLipase"/>
</dbReference>
<dbReference type="InterPro" id="IPR036291">
    <property type="entry name" value="NAD(P)-bd_dom_sf"/>
</dbReference>
<dbReference type="SUPFAM" id="SSF101173">
    <property type="entry name" value="Docking domain B of the erythromycin polyketide synthase (DEBS)"/>
    <property type="match status" value="1"/>
</dbReference>
<dbReference type="Pfam" id="PF08990">
    <property type="entry name" value="Docking"/>
    <property type="match status" value="1"/>
</dbReference>
<dbReference type="STRING" id="521096.Tpau_3478"/>
<keyword evidence="3" id="KW-0597">Phosphoprotein</keyword>
<dbReference type="InterPro" id="IPR050091">
    <property type="entry name" value="PKS_NRPS_Biosynth_Enz"/>
</dbReference>
<dbReference type="InterPro" id="IPR014031">
    <property type="entry name" value="Ketoacyl_synth_C"/>
</dbReference>
<dbReference type="CDD" id="cd08952">
    <property type="entry name" value="KR_1_SDR_x"/>
    <property type="match status" value="1"/>
</dbReference>
<feature type="domain" description="Ketosynthase family 3 (KS3)" evidence="10">
    <location>
        <begin position="42"/>
        <end position="476"/>
    </location>
</feature>
<dbReference type="PANTHER" id="PTHR43775:SF51">
    <property type="entry name" value="INACTIVE PHENOLPHTHIOCEROL SYNTHESIS POLYKETIDE SYNTHASE TYPE I PKS1-RELATED"/>
    <property type="match status" value="1"/>
</dbReference>
<dbReference type="PANTHER" id="PTHR43775">
    <property type="entry name" value="FATTY ACID SYNTHASE"/>
    <property type="match status" value="1"/>
</dbReference>
<dbReference type="eggNOG" id="COG1028">
    <property type="taxonomic scope" value="Bacteria"/>
</dbReference>
<dbReference type="RefSeq" id="WP_013128056.1">
    <property type="nucleotide sequence ID" value="NC_014158.1"/>
</dbReference>
<dbReference type="PROSITE" id="PS00012">
    <property type="entry name" value="PHOSPHOPANTETHEINE"/>
    <property type="match status" value="1"/>
</dbReference>
<evidence type="ECO:0000259" key="10">
    <source>
        <dbReference type="PROSITE" id="PS52004"/>
    </source>
</evidence>
<keyword evidence="6" id="KW-0511">Multifunctional enzyme</keyword>
<dbReference type="InterPro" id="IPR013968">
    <property type="entry name" value="PKS_KR"/>
</dbReference>
<dbReference type="HOGENOM" id="CLU_000022_35_2_11"/>
<dbReference type="Gene3D" id="3.30.70.3290">
    <property type="match status" value="1"/>
</dbReference>
<keyword evidence="5" id="KW-0045">Antibiotic biosynthesis</keyword>
<dbReference type="InterPro" id="IPR009081">
    <property type="entry name" value="PP-bd_ACP"/>
</dbReference>
<dbReference type="InterPro" id="IPR006162">
    <property type="entry name" value="Ppantetheine_attach_site"/>
</dbReference>
<accession>D5UX40</accession>
<dbReference type="KEGG" id="tpr:Tpau_3478"/>
<name>D5UX40_TSUPD</name>
<dbReference type="InterPro" id="IPR016036">
    <property type="entry name" value="Malonyl_transacylase_ACP-bd"/>
</dbReference>
<keyword evidence="2" id="KW-0596">Phosphopantetheine</keyword>
<feature type="region of interest" description="Disordered" evidence="8">
    <location>
        <begin position="87"/>
        <end position="106"/>
    </location>
</feature>
<dbReference type="Pfam" id="PF02801">
    <property type="entry name" value="Ketoacyl-synt_C"/>
    <property type="match status" value="1"/>
</dbReference>
<dbReference type="SMART" id="SM00827">
    <property type="entry name" value="PKS_AT"/>
    <property type="match status" value="1"/>
</dbReference>
<dbReference type="InterPro" id="IPR014030">
    <property type="entry name" value="Ketoacyl_synth_N"/>
</dbReference>
<evidence type="ECO:0000313" key="12">
    <source>
        <dbReference type="Proteomes" id="UP000001213"/>
    </source>
</evidence>
<proteinExistence type="predicted"/>
<sequence>MSEQEAKLRDYLKRTLAELRVVRRELAEATAGGGDGRRSESGDPIAIVGIGIRFPGIHGPAQMWSALERGADLVGSFPTDRGWDLAGLYRPPAGDDPRSGEREPGTSYVDAGSFLSDVAEFDAEFFGISPREALAMDPQQRLLLHTGWEAIEHARIDPTSLAGERVGVYLGATDHDYARDRATWPTDIEGNAMIGRSGAASAGRISYTLGLTGPAITVDTMCSSSLVATHLAVRALRQGECTMALVAGTTVMSTPEGFTEFSAQGALSPSGRCRSFSDDADGTAWSEGIAAVVLQPLSEAQRDGRRVLAVIEGSAVNQDGASNGLTAPSVSAQRDVITAALRDAGLDPADIDAVEAHGTGTVLGDPIEATALLQTYGAAPARRRPLLLGSFKSNVGHSAAAAGVAGLIKMTLALTHGSLPRTLHVDAPSTKVDWSQGAVELLTAPRPWSATPGRRRRAGISAFGASGTNAHVIVADAPPVPEPTGPDPEILSSTGVGRGALAWPLSARSAAALPAQAQALLTEVDSAFAADHPDDDVARERYCADLALSLAGRTQHPHRVVITGGPARLRERLAGLARSEAVPEPGVVAVDTARDRLGPVFVFPGQGGQWAGMAAGLLRDCPAFAHRWEQCAEALAPHVDFDLSDTVADPEGAWLEDVSRVQPILWATMVSLAEVWAAAGVRPAAVIGHSQGEIAAACVIGALSLADGARLVATRSRLLTRLSGRGGMLALGANREEALRRLIPGVQLAAENGAGSVVLAGAADALRRYADTAEADGIRTRMIPVDYASHSEQVDEIATALTAATGDIVARDAPDSEFYSTVAGRTGEPIATEALGGGYWFENLRNTVEFATAVRRAITDGYGLFIEVSPHPLLLTAIGETADTLGGADDVAVVGTLARDRGGLDQIWYSLGQVHAAGGAVDWARALAAYAPRIVDLPTYRFSTRRYWLPDGRAALNRYAPNPIGSVDEWRYRVAYLPVAASTGSLPGTVTVITDHHRTGAADALRAAGAAVTTCRIGEWRTDAPAADASLVLLGGEAEPTAHGGAQSVPPALAEAFELVSRHIRGPAHPLWFAGDESAPDVAAAFALIRVAALEFPNHIGGTVDLPDGALDADRLLAALRGEHDQVSLRTPSAGEIGVRRLLAGPFPGSGPRTGDWTPRGTVLITGATGGIGGQLTRWLAARGAPRMILLSRRGEAAPGAADLADELAAAGAQPRIVAADASDTDALVRIRDEYAAAGTPITSVFHLAGGGTLADLIDTDAAEFAATAHAKIDGARALDAVFPDVEDFVLFSSISAVWGSGSHGAYASANAYLDALARGRRAAGRDAVSIVWGIWDPADGGGMAANLVREQLAARGIPFMDPSRSLRELGAVLGGDPQPVEVIAAVDWERFLPVFTSARSSGLFDELPRGGVPDAGESRSGGELPDLARRVLDLPDRERDAVVSDVVRDTIAAVLRLDPGEVDTERAFRDVGIDSLTAIDTRNRLRAATGIPLPVTMVFDHPTVTALARYITGRLLEGSEEPTAPSVDRTAPSPGRGTSVDLTTPADDLLDVDEMDIADLIRAANDAEEAAR</sequence>
<protein>
    <submittedName>
        <fullName evidence="11">Acyl transferase</fullName>
    </submittedName>
</protein>
<dbReference type="eggNOG" id="COG3321">
    <property type="taxonomic scope" value="Bacteria"/>
</dbReference>
<dbReference type="GO" id="GO:0006633">
    <property type="term" value="P:fatty acid biosynthetic process"/>
    <property type="evidence" value="ECO:0007669"/>
    <property type="project" value="TreeGrafter"/>
</dbReference>
<dbReference type="PROSITE" id="PS52004">
    <property type="entry name" value="KS3_2"/>
    <property type="match status" value="1"/>
</dbReference>
<dbReference type="InterPro" id="IPR014043">
    <property type="entry name" value="Acyl_transferase_dom"/>
</dbReference>
<dbReference type="Proteomes" id="UP000001213">
    <property type="component" value="Chromosome"/>
</dbReference>
<dbReference type="SMART" id="SM00823">
    <property type="entry name" value="PKS_PP"/>
    <property type="match status" value="1"/>
</dbReference>
<dbReference type="Pfam" id="PF00109">
    <property type="entry name" value="ketoacyl-synt"/>
    <property type="match status" value="1"/>
</dbReference>
<dbReference type="Gene3D" id="3.40.47.10">
    <property type="match status" value="1"/>
</dbReference>
<dbReference type="InterPro" id="IPR001227">
    <property type="entry name" value="Ac_transferase_dom_sf"/>
</dbReference>
<dbReference type="InterPro" id="IPR057326">
    <property type="entry name" value="KR_dom"/>
</dbReference>
<dbReference type="EMBL" id="CP001966">
    <property type="protein sequence ID" value="ADG80059.1"/>
    <property type="molecule type" value="Genomic_DNA"/>
</dbReference>
<keyword evidence="12" id="KW-1185">Reference proteome</keyword>
<dbReference type="InterPro" id="IPR020841">
    <property type="entry name" value="PKS_Beta-ketoAc_synthase_dom"/>
</dbReference>
<dbReference type="SUPFAM" id="SSF52151">
    <property type="entry name" value="FabD/lysophospholipase-like"/>
    <property type="match status" value="1"/>
</dbReference>
<dbReference type="SUPFAM" id="SSF51735">
    <property type="entry name" value="NAD(P)-binding Rossmann-fold domains"/>
    <property type="match status" value="2"/>
</dbReference>
<dbReference type="Pfam" id="PF08659">
    <property type="entry name" value="KR"/>
    <property type="match status" value="1"/>
</dbReference>
<keyword evidence="7" id="KW-0012">Acyltransferase</keyword>
<dbReference type="InterPro" id="IPR036736">
    <property type="entry name" value="ACP-like_sf"/>
</dbReference>
<evidence type="ECO:0000256" key="5">
    <source>
        <dbReference type="ARBA" id="ARBA00023194"/>
    </source>
</evidence>